<dbReference type="Pfam" id="PF13400">
    <property type="entry name" value="Tad"/>
    <property type="match status" value="1"/>
</dbReference>
<protein>
    <submittedName>
        <fullName evidence="2">VWA domain-containing protein</fullName>
    </submittedName>
</protein>
<dbReference type="Gene3D" id="3.40.50.410">
    <property type="entry name" value="von Willebrand factor, type A domain"/>
    <property type="match status" value="1"/>
</dbReference>
<dbReference type="SUPFAM" id="SSF53300">
    <property type="entry name" value="vWA-like"/>
    <property type="match status" value="1"/>
</dbReference>
<evidence type="ECO:0000313" key="2">
    <source>
        <dbReference type="EMBL" id="MRW87496.1"/>
    </source>
</evidence>
<proteinExistence type="predicted"/>
<dbReference type="InterPro" id="IPR028087">
    <property type="entry name" value="Tad_N"/>
</dbReference>
<dbReference type="RefSeq" id="WP_154360739.1">
    <property type="nucleotide sequence ID" value="NZ_WKJL01000028.1"/>
</dbReference>
<evidence type="ECO:0000313" key="3">
    <source>
        <dbReference type="Proteomes" id="UP000439986"/>
    </source>
</evidence>
<dbReference type="InterPro" id="IPR002035">
    <property type="entry name" value="VWF_A"/>
</dbReference>
<name>A0A844DF18_9BURK</name>
<comment type="caution">
    <text evidence="2">The sequence shown here is derived from an EMBL/GenBank/DDBJ whole genome shotgun (WGS) entry which is preliminary data.</text>
</comment>
<dbReference type="Pfam" id="PF00092">
    <property type="entry name" value="VWA"/>
    <property type="match status" value="1"/>
</dbReference>
<feature type="domain" description="VWFA" evidence="1">
    <location>
        <begin position="143"/>
        <end position="445"/>
    </location>
</feature>
<dbReference type="InterPro" id="IPR036465">
    <property type="entry name" value="vWFA_dom_sf"/>
</dbReference>
<organism evidence="2 3">
    <name type="scientific">Duganella aquatilis</name>
    <dbReference type="NCBI Taxonomy" id="2666082"/>
    <lineage>
        <taxon>Bacteria</taxon>
        <taxon>Pseudomonadati</taxon>
        <taxon>Pseudomonadota</taxon>
        <taxon>Betaproteobacteria</taxon>
        <taxon>Burkholderiales</taxon>
        <taxon>Oxalobacteraceae</taxon>
        <taxon>Telluria group</taxon>
        <taxon>Duganella</taxon>
    </lineage>
</organism>
<accession>A0A844DF18</accession>
<keyword evidence="3" id="KW-1185">Reference proteome</keyword>
<dbReference type="CDD" id="cd00198">
    <property type="entry name" value="vWFA"/>
    <property type="match status" value="1"/>
</dbReference>
<sequence length="450" mass="47512">MRFYKHTQRGGITLMVVLSLTTLLAVVALAFSAGLSYMVRSKLNAATDAAGLAAARAISNGTTQVEQTANAKAAAQRFFNANFPANYLMSTATLNDVGVSFSASEVTVTVSASASLPTALFGGFSTGVLAPSVLTETKRKDLDMIVVMDTSGSLAGSAANVRSSAVTFLNQFNVARDRVGLVHFAFGSIVDDAIRPIARGFDRTSMTNHIKAYSFSGSTASAEGMYTARDQINSVPTANLNRSNLRVIVFFSDGAPNSFGAYLNWKSAGTCTQPGTIYTDDDGSGTPAGLFKLDQQYDDIGGNCTPSDLPSKAASLPDWYNAHNPTLTPNDPALREYPVVTTTPRVVTNTLTYANVNRAARNLVEAMASKSRDEGIYIFTLGLGNSLKIGTGVDGEKGEDTLKCMANSVDAPARCYNAAKPVGVYCYAATQADLTPCFSKLASAILRISK</sequence>
<dbReference type="Proteomes" id="UP000439986">
    <property type="component" value="Unassembled WGS sequence"/>
</dbReference>
<dbReference type="PROSITE" id="PS50234">
    <property type="entry name" value="VWFA"/>
    <property type="match status" value="1"/>
</dbReference>
<evidence type="ECO:0000259" key="1">
    <source>
        <dbReference type="PROSITE" id="PS50234"/>
    </source>
</evidence>
<dbReference type="SMART" id="SM00327">
    <property type="entry name" value="VWA"/>
    <property type="match status" value="1"/>
</dbReference>
<dbReference type="AlphaFoldDB" id="A0A844DF18"/>
<gene>
    <name evidence="2" type="ORF">GJ698_25835</name>
</gene>
<dbReference type="EMBL" id="WKJL01000028">
    <property type="protein sequence ID" value="MRW87496.1"/>
    <property type="molecule type" value="Genomic_DNA"/>
</dbReference>
<reference evidence="2 3" key="1">
    <citation type="submission" date="2019-11" db="EMBL/GenBank/DDBJ databases">
        <title>Novel species isolated from a subtropical stream in China.</title>
        <authorList>
            <person name="Lu H."/>
        </authorList>
    </citation>
    <scope>NUCLEOTIDE SEQUENCE [LARGE SCALE GENOMIC DNA]</scope>
    <source>
        <strain evidence="2 3">FT26W</strain>
    </source>
</reference>